<organism evidence="7 8">
    <name type="scientific">Candidatus Endonucleibacter bathymodioli</name>
    <dbReference type="NCBI Taxonomy" id="539814"/>
    <lineage>
        <taxon>Bacteria</taxon>
        <taxon>Pseudomonadati</taxon>
        <taxon>Pseudomonadota</taxon>
        <taxon>Gammaproteobacteria</taxon>
        <taxon>Oceanospirillales</taxon>
        <taxon>Endozoicomonadaceae</taxon>
        <taxon>Candidatus Endonucleibacter</taxon>
    </lineage>
</organism>
<evidence type="ECO:0000256" key="3">
    <source>
        <dbReference type="ARBA" id="ARBA00022692"/>
    </source>
</evidence>
<feature type="transmembrane region" description="Helical" evidence="6">
    <location>
        <begin position="262"/>
        <end position="288"/>
    </location>
</feature>
<name>A0AA90NSQ4_9GAMM</name>
<dbReference type="PANTHER" id="PTHR42948">
    <property type="entry name" value="TRANSPORTER"/>
    <property type="match status" value="1"/>
</dbReference>
<dbReference type="InterPro" id="IPR047218">
    <property type="entry name" value="YocR/YhdH-like"/>
</dbReference>
<dbReference type="NCBIfam" id="NF037979">
    <property type="entry name" value="Na_transp"/>
    <property type="match status" value="1"/>
</dbReference>
<dbReference type="InterPro" id="IPR000175">
    <property type="entry name" value="Na/ntran_symport"/>
</dbReference>
<dbReference type="PANTHER" id="PTHR42948:SF1">
    <property type="entry name" value="TRANSPORTER"/>
    <property type="match status" value="1"/>
</dbReference>
<reference evidence="7 8" key="1">
    <citation type="journal article" date="2023" name="bioRxiv">
        <title>An intranuclear bacterial parasite of deep-sea mussels expresses apoptosis inhibitors acquired from its host.</title>
        <authorList>
            <person name="Gonzalez Porras M.A."/>
            <person name="Assie A."/>
            <person name="Tietjen M."/>
            <person name="Violette M."/>
            <person name="Kleiner M."/>
            <person name="Gruber-Vodicka H."/>
            <person name="Dubilier N."/>
            <person name="Leisch N."/>
        </authorList>
    </citation>
    <scope>NUCLEOTIDE SEQUENCE [LARGE SCALE GENOMIC DNA]</scope>
    <source>
        <strain evidence="7">IAP13</strain>
    </source>
</reference>
<keyword evidence="2" id="KW-0813">Transport</keyword>
<evidence type="ECO:0000313" key="8">
    <source>
        <dbReference type="Proteomes" id="UP001178148"/>
    </source>
</evidence>
<feature type="transmembrane region" description="Helical" evidence="6">
    <location>
        <begin position="367"/>
        <end position="392"/>
    </location>
</feature>
<dbReference type="Proteomes" id="UP001178148">
    <property type="component" value="Unassembled WGS sequence"/>
</dbReference>
<feature type="transmembrane region" description="Helical" evidence="6">
    <location>
        <begin position="107"/>
        <end position="132"/>
    </location>
</feature>
<evidence type="ECO:0000256" key="1">
    <source>
        <dbReference type="ARBA" id="ARBA00004141"/>
    </source>
</evidence>
<feature type="transmembrane region" description="Helical" evidence="6">
    <location>
        <begin position="152"/>
        <end position="175"/>
    </location>
</feature>
<dbReference type="InterPro" id="IPR037272">
    <property type="entry name" value="SNS_sf"/>
</dbReference>
<keyword evidence="5 6" id="KW-0472">Membrane</keyword>
<dbReference type="PRINTS" id="PR00176">
    <property type="entry name" value="NANEUSMPORT"/>
</dbReference>
<feature type="transmembrane region" description="Helical" evidence="6">
    <location>
        <begin position="53"/>
        <end position="73"/>
    </location>
</feature>
<dbReference type="AlphaFoldDB" id="A0AA90NSQ4"/>
<dbReference type="CDD" id="cd10336">
    <property type="entry name" value="SLC6sbd_Tyt1-Like"/>
    <property type="match status" value="1"/>
</dbReference>
<protein>
    <submittedName>
        <fullName evidence="7">Sodium-dependent transporter</fullName>
    </submittedName>
</protein>
<evidence type="ECO:0000256" key="2">
    <source>
        <dbReference type="ARBA" id="ARBA00022448"/>
    </source>
</evidence>
<evidence type="ECO:0000313" key="7">
    <source>
        <dbReference type="EMBL" id="MDP0588635.1"/>
    </source>
</evidence>
<feature type="transmembrane region" description="Helical" evidence="6">
    <location>
        <begin position="398"/>
        <end position="415"/>
    </location>
</feature>
<keyword evidence="8" id="KW-1185">Reference proteome</keyword>
<dbReference type="GO" id="GO:0016020">
    <property type="term" value="C:membrane"/>
    <property type="evidence" value="ECO:0007669"/>
    <property type="project" value="UniProtKB-SubCell"/>
</dbReference>
<feature type="transmembrane region" description="Helical" evidence="6">
    <location>
        <begin position="326"/>
        <end position="347"/>
    </location>
</feature>
<evidence type="ECO:0000256" key="5">
    <source>
        <dbReference type="ARBA" id="ARBA00023136"/>
    </source>
</evidence>
<feature type="transmembrane region" description="Helical" evidence="6">
    <location>
        <begin position="20"/>
        <end position="41"/>
    </location>
</feature>
<evidence type="ECO:0000256" key="4">
    <source>
        <dbReference type="ARBA" id="ARBA00022989"/>
    </source>
</evidence>
<sequence length="460" mass="50036">MSTTSPSNSPHIITESRSQFSSRLGFIISAAGCAVGVGNIWSFPVQTAENGGAVFVLVYLILSFILAYPALVAELTIGRYAQSNPITALQQLNDQPLWQRLGQLTGIVSILTITVIYSFYSIIGGWFIGFFFSPVLSALGLDSLSSLLTDFSSVPTIALTLVFMILTTLIVTQGVQKGIELWSNRLMPCLIILLLILIGFALTRTGGMEGLKVYLLPDFSRIFDTKLLISALGQSFFSMSLGVGAMMVYGSYLSKSVNIPTTAAHVTILDSTVAFLAGLLVIPCMYAATYQGVEIFTPEGTLYNSDKLVFVVLPALFQQLGSAGQLVSTAFFLLLTSAALTSSIAMLETPSSVMVEKTGLRRPQACWLITLIAGTLSTVIILNIETMLSLAVQLATQYMMPVLSLITTIYCAWLIRQDKLLAEIRQGYPGLESSLFWKIWPWYVRTVCPVLILVLVINSF</sequence>
<comment type="subcellular location">
    <subcellularLocation>
        <location evidence="1">Membrane</location>
        <topology evidence="1">Multi-pass membrane protein</topology>
    </subcellularLocation>
</comment>
<feature type="transmembrane region" description="Helical" evidence="6">
    <location>
        <begin position="227"/>
        <end position="250"/>
    </location>
</feature>
<keyword evidence="4 6" id="KW-1133">Transmembrane helix</keyword>
<dbReference type="Pfam" id="PF00209">
    <property type="entry name" value="SNF"/>
    <property type="match status" value="2"/>
</dbReference>
<dbReference type="SUPFAM" id="SSF161070">
    <property type="entry name" value="SNF-like"/>
    <property type="match status" value="1"/>
</dbReference>
<keyword evidence="3 6" id="KW-0812">Transmembrane</keyword>
<feature type="transmembrane region" description="Helical" evidence="6">
    <location>
        <begin position="435"/>
        <end position="457"/>
    </location>
</feature>
<dbReference type="EMBL" id="JASXSV010000006">
    <property type="protein sequence ID" value="MDP0588635.1"/>
    <property type="molecule type" value="Genomic_DNA"/>
</dbReference>
<comment type="caution">
    <text evidence="7">The sequence shown here is derived from an EMBL/GenBank/DDBJ whole genome shotgun (WGS) entry which is preliminary data.</text>
</comment>
<dbReference type="PROSITE" id="PS50267">
    <property type="entry name" value="NA_NEUROTRAN_SYMP_3"/>
    <property type="match status" value="1"/>
</dbReference>
<gene>
    <name evidence="7" type="ORF">QS748_05340</name>
</gene>
<accession>A0AA90NSQ4</accession>
<evidence type="ECO:0000256" key="6">
    <source>
        <dbReference type="SAM" id="Phobius"/>
    </source>
</evidence>
<proteinExistence type="predicted"/>
<feature type="transmembrane region" description="Helical" evidence="6">
    <location>
        <begin position="187"/>
        <end position="207"/>
    </location>
</feature>